<evidence type="ECO:0000256" key="1">
    <source>
        <dbReference type="SAM" id="MobiDB-lite"/>
    </source>
</evidence>
<sequence length="132" mass="15898">MFAEAYRTALEWREMLYRLRRRDNTKETDRLITDRFHDLQERLDYYEGWIGSESKYMRRSYRKLVAASKSETLPLIQDAWNRRGKTGNADPNDTHPKSNSEIADTFLRDVRGHLSAQPWRWVAVMWRNRGDM</sequence>
<evidence type="ECO:0000313" key="2">
    <source>
        <dbReference type="EMBL" id="GAB46737.1"/>
    </source>
</evidence>
<feature type="region of interest" description="Disordered" evidence="1">
    <location>
        <begin position="80"/>
        <end position="100"/>
    </location>
</feature>
<reference evidence="2 3" key="1">
    <citation type="submission" date="2012-02" db="EMBL/GenBank/DDBJ databases">
        <title>Whole genome shotgun sequence of Gordonia terrae NBRC 100016.</title>
        <authorList>
            <person name="Takarada H."/>
            <person name="Hosoyama A."/>
            <person name="Tsuchikane K."/>
            <person name="Katsumata H."/>
            <person name="Yamazaki S."/>
            <person name="Fujita N."/>
        </authorList>
    </citation>
    <scope>NUCLEOTIDE SEQUENCE [LARGE SCALE GENOMIC DNA]</scope>
    <source>
        <strain evidence="2 3">NBRC 100016</strain>
    </source>
</reference>
<keyword evidence="3" id="KW-1185">Reference proteome</keyword>
<proteinExistence type="predicted"/>
<dbReference type="EMBL" id="BAFD01000129">
    <property type="protein sequence ID" value="GAB46737.1"/>
    <property type="molecule type" value="Genomic_DNA"/>
</dbReference>
<dbReference type="Proteomes" id="UP000004881">
    <property type="component" value="Unassembled WGS sequence"/>
</dbReference>
<accession>A0ABQ0HLI4</accession>
<evidence type="ECO:0008006" key="4">
    <source>
        <dbReference type="Google" id="ProtNLM"/>
    </source>
</evidence>
<evidence type="ECO:0000313" key="3">
    <source>
        <dbReference type="Proteomes" id="UP000004881"/>
    </source>
</evidence>
<protein>
    <recommendedName>
        <fullName evidence="4">Transposase</fullName>
    </recommendedName>
</protein>
<name>A0ABQ0HLI4_9ACTN</name>
<comment type="caution">
    <text evidence="2">The sequence shown here is derived from an EMBL/GenBank/DDBJ whole genome shotgun (WGS) entry which is preliminary data.</text>
</comment>
<organism evidence="2 3">
    <name type="scientific">Gordonia terrae NBRC 100016</name>
    <dbReference type="NCBI Taxonomy" id="1089454"/>
    <lineage>
        <taxon>Bacteria</taxon>
        <taxon>Bacillati</taxon>
        <taxon>Actinomycetota</taxon>
        <taxon>Actinomycetes</taxon>
        <taxon>Mycobacteriales</taxon>
        <taxon>Gordoniaceae</taxon>
        <taxon>Gordonia</taxon>
    </lineage>
</organism>
<gene>
    <name evidence="2" type="ORF">GOTRE_181_00170</name>
</gene>